<dbReference type="InterPro" id="IPR039360">
    <property type="entry name" value="Ras_GTPase"/>
</dbReference>
<proteinExistence type="predicted"/>
<dbReference type="PROSITE" id="PS50018">
    <property type="entry name" value="RAS_GTPASE_ACTIV_2"/>
    <property type="match status" value="1"/>
</dbReference>
<dbReference type="OrthoDB" id="775356at2759"/>
<dbReference type="SMART" id="SM00323">
    <property type="entry name" value="RasGAP"/>
    <property type="match status" value="1"/>
</dbReference>
<dbReference type="HOGENOM" id="CLU_011610_0_0_1"/>
<dbReference type="EMBL" id="AACS02000001">
    <property type="protein sequence ID" value="EAU93112.2"/>
    <property type="molecule type" value="Genomic_DNA"/>
</dbReference>
<keyword evidence="1" id="KW-0343">GTPase activation</keyword>
<dbReference type="OMA" id="YAMPEVY"/>
<dbReference type="PROSITE" id="PS50004">
    <property type="entry name" value="C2"/>
    <property type="match status" value="1"/>
</dbReference>
<gene>
    <name evidence="5" type="ORF">CC1G_11307</name>
</gene>
<dbReference type="AlphaFoldDB" id="A8N1G8"/>
<dbReference type="eggNOG" id="KOG3508">
    <property type="taxonomic scope" value="Eukaryota"/>
</dbReference>
<dbReference type="Gene3D" id="2.60.40.150">
    <property type="entry name" value="C2 domain"/>
    <property type="match status" value="1"/>
</dbReference>
<evidence type="ECO:0000313" key="5">
    <source>
        <dbReference type="EMBL" id="EAU93112.2"/>
    </source>
</evidence>
<dbReference type="VEuPathDB" id="FungiDB:CC1G_11307"/>
<dbReference type="InParanoid" id="A8N1G8"/>
<comment type="caution">
    <text evidence="5">The sequence shown here is derived from an EMBL/GenBank/DDBJ whole genome shotgun (WGS) entry which is preliminary data.</text>
</comment>
<dbReference type="GO" id="GO:0005096">
    <property type="term" value="F:GTPase activator activity"/>
    <property type="evidence" value="ECO:0007669"/>
    <property type="project" value="UniProtKB-KW"/>
</dbReference>
<dbReference type="KEGG" id="cci:CC1G_11307"/>
<dbReference type="InterPro" id="IPR035892">
    <property type="entry name" value="C2_domain_sf"/>
</dbReference>
<dbReference type="Pfam" id="PF00616">
    <property type="entry name" value="RasGAP"/>
    <property type="match status" value="1"/>
</dbReference>
<dbReference type="SUPFAM" id="SSF48350">
    <property type="entry name" value="GTPase activation domain, GAP"/>
    <property type="match status" value="1"/>
</dbReference>
<dbReference type="InterPro" id="IPR001936">
    <property type="entry name" value="RasGAP_dom"/>
</dbReference>
<evidence type="ECO:0000313" key="6">
    <source>
        <dbReference type="Proteomes" id="UP000001861"/>
    </source>
</evidence>
<dbReference type="InterPro" id="IPR008936">
    <property type="entry name" value="Rho_GTPase_activation_prot"/>
</dbReference>
<feature type="compositionally biased region" description="Polar residues" evidence="2">
    <location>
        <begin position="823"/>
        <end position="839"/>
    </location>
</feature>
<evidence type="ECO:0000259" key="4">
    <source>
        <dbReference type="PROSITE" id="PS50018"/>
    </source>
</evidence>
<evidence type="ECO:0000259" key="3">
    <source>
        <dbReference type="PROSITE" id="PS50004"/>
    </source>
</evidence>
<name>A8N1G8_COPC7</name>
<feature type="compositionally biased region" description="Polar residues" evidence="2">
    <location>
        <begin position="751"/>
        <end position="762"/>
    </location>
</feature>
<evidence type="ECO:0000256" key="1">
    <source>
        <dbReference type="ARBA" id="ARBA00022468"/>
    </source>
</evidence>
<protein>
    <submittedName>
        <fullName evidence="5">GTPase activating protein</fullName>
    </submittedName>
</protein>
<dbReference type="SUPFAM" id="SSF49562">
    <property type="entry name" value="C2 domain (Calcium/lipid-binding domain, CaLB)"/>
    <property type="match status" value="1"/>
</dbReference>
<dbReference type="Gene3D" id="1.10.506.10">
    <property type="entry name" value="GTPase Activation - p120gap, domain 1"/>
    <property type="match status" value="1"/>
</dbReference>
<dbReference type="PANTHER" id="PTHR10194:SF60">
    <property type="entry name" value="RAS GTPASE-ACTIVATING PROTEIN RASKOL"/>
    <property type="match status" value="1"/>
</dbReference>
<dbReference type="CDD" id="cd05137">
    <property type="entry name" value="RasGAP_CLA2_BUD2"/>
    <property type="match status" value="1"/>
</dbReference>
<accession>A8N1G8</accession>
<organism evidence="5 6">
    <name type="scientific">Coprinopsis cinerea (strain Okayama-7 / 130 / ATCC MYA-4618 / FGSC 9003)</name>
    <name type="common">Inky cap fungus</name>
    <name type="synonym">Hormographiella aspergillata</name>
    <dbReference type="NCBI Taxonomy" id="240176"/>
    <lineage>
        <taxon>Eukaryota</taxon>
        <taxon>Fungi</taxon>
        <taxon>Dikarya</taxon>
        <taxon>Basidiomycota</taxon>
        <taxon>Agaricomycotina</taxon>
        <taxon>Agaricomycetes</taxon>
        <taxon>Agaricomycetidae</taxon>
        <taxon>Agaricales</taxon>
        <taxon>Agaricineae</taxon>
        <taxon>Psathyrellaceae</taxon>
        <taxon>Coprinopsis</taxon>
    </lineage>
</organism>
<dbReference type="Proteomes" id="UP000001861">
    <property type="component" value="Unassembled WGS sequence"/>
</dbReference>
<sequence>MSDTWDRLSSQREYLVSVELYVSTTAGSALRKPVSSRRKAEKRDSSAVVLDDNKLRDRASWQALPKSLSGAGQWRNATCKLSEEGDRCFLNIYVDESILYQTVYIHLLNQTDIRPADPSLFFRKDCIGLYCIEGQRWTSATTAEPIYLQFPNPDTCATWLALLKSYAIPEIYGRWFFPVDGGSYRMWRQIELSVIQARHIRAQKAENGYDIGDAGGDAEFDGEVSCEIHLNSILCGRTTGKKRPAGNSLLDWHEKFVFPDLPPFETLVINIWREKKATKPTVLGLVRIELFNFRRGETTEGWFPIIQGMSGSSRETQIGELRLKLRVDEEIILPQAAYQGLLATFDSRNFLDWMTELESKLKLKHISSQLMAVAIAQDTLIVQVQEFAAREVLGAPISHQTLFRGNTVFTKVMELAMTWYGKAFLEASIGQVLRRLCAEKVAIEVDPVKSGKSNKEVEKNVEQLIYWCQEFWNQIYAVRNECPIELRRLFLTIRKLVEERCRNENGSIGANRDLPKQSVSAFVFLRFIVPAILHPHLFGLCPGLPSDPVKRSLTLIAKVIQSLANLNASAQKEAFMRGIKDFLANSLSAMVDYIAAVSGPIDEHQANHSNREHRHGRLRIANGLRERRATMAVLDREAIPTLPHLLDVPRHLAVITSAVIRSCRDPSIHPGLSGDDSVQLEEFCTRCAEVEEQALFRVTQLASKLSIRRPSLPNVHSPNSALPGLTSPVQTQPSKPRYNHRQTKSAARPSTAPSSGSNTPRQGWNEIPPPNSPVARSKHGDSNGTNDVRERLPSQPGTNRPRHVKVPSSDAVPLYTVSTVTTGRPAISTPQRVPSASNETPEDITKRKRGLFRGILKR</sequence>
<dbReference type="GeneID" id="6005142"/>
<feature type="domain" description="C2" evidence="3">
    <location>
        <begin position="171"/>
        <end position="303"/>
    </location>
</feature>
<dbReference type="RefSeq" id="XP_001828717.2">
    <property type="nucleotide sequence ID" value="XM_001828665.2"/>
</dbReference>
<dbReference type="STRING" id="240176.A8N1G8"/>
<feature type="domain" description="Ras-GAP" evidence="4">
    <location>
        <begin position="362"/>
        <end position="565"/>
    </location>
</feature>
<dbReference type="InterPro" id="IPR000008">
    <property type="entry name" value="C2_dom"/>
</dbReference>
<evidence type="ECO:0000256" key="2">
    <source>
        <dbReference type="SAM" id="MobiDB-lite"/>
    </source>
</evidence>
<keyword evidence="6" id="KW-1185">Reference proteome</keyword>
<reference evidence="5 6" key="1">
    <citation type="journal article" date="2010" name="Proc. Natl. Acad. Sci. U.S.A.">
        <title>Insights into evolution of multicellular fungi from the assembled chromosomes of the mushroom Coprinopsis cinerea (Coprinus cinereus).</title>
        <authorList>
            <person name="Stajich J.E."/>
            <person name="Wilke S.K."/>
            <person name="Ahren D."/>
            <person name="Au C.H."/>
            <person name="Birren B.W."/>
            <person name="Borodovsky M."/>
            <person name="Burns C."/>
            <person name="Canback B."/>
            <person name="Casselton L.A."/>
            <person name="Cheng C.K."/>
            <person name="Deng J."/>
            <person name="Dietrich F.S."/>
            <person name="Fargo D.C."/>
            <person name="Farman M.L."/>
            <person name="Gathman A.C."/>
            <person name="Goldberg J."/>
            <person name="Guigo R."/>
            <person name="Hoegger P.J."/>
            <person name="Hooker J.B."/>
            <person name="Huggins A."/>
            <person name="James T.Y."/>
            <person name="Kamada T."/>
            <person name="Kilaru S."/>
            <person name="Kodira C."/>
            <person name="Kues U."/>
            <person name="Kupfer D."/>
            <person name="Kwan H.S."/>
            <person name="Lomsadze A."/>
            <person name="Li W."/>
            <person name="Lilly W.W."/>
            <person name="Ma L.J."/>
            <person name="Mackey A.J."/>
            <person name="Manning G."/>
            <person name="Martin F."/>
            <person name="Muraguchi H."/>
            <person name="Natvig D.O."/>
            <person name="Palmerini H."/>
            <person name="Ramesh M.A."/>
            <person name="Rehmeyer C.J."/>
            <person name="Roe B.A."/>
            <person name="Shenoy N."/>
            <person name="Stanke M."/>
            <person name="Ter-Hovhannisyan V."/>
            <person name="Tunlid A."/>
            <person name="Velagapudi R."/>
            <person name="Vision T.J."/>
            <person name="Zeng Q."/>
            <person name="Zolan M.E."/>
            <person name="Pukkila P.J."/>
        </authorList>
    </citation>
    <scope>NUCLEOTIDE SEQUENCE [LARGE SCALE GENOMIC DNA]</scope>
    <source>
        <strain evidence="6">Okayama-7 / 130 / ATCC MYA-4618 / FGSC 9003</strain>
    </source>
</reference>
<dbReference type="Pfam" id="PF00168">
    <property type="entry name" value="C2"/>
    <property type="match status" value="1"/>
</dbReference>
<feature type="region of interest" description="Disordered" evidence="2">
    <location>
        <begin position="823"/>
        <end position="847"/>
    </location>
</feature>
<dbReference type="PANTHER" id="PTHR10194">
    <property type="entry name" value="RAS GTPASE-ACTIVATING PROTEINS"/>
    <property type="match status" value="1"/>
</dbReference>
<feature type="region of interest" description="Disordered" evidence="2">
    <location>
        <begin position="710"/>
        <end position="811"/>
    </location>
</feature>